<accession>A0AAN4ZN33</accession>
<dbReference type="AlphaFoldDB" id="A0AAN4ZN33"/>
<evidence type="ECO:0000256" key="1">
    <source>
        <dbReference type="SAM" id="MobiDB-lite"/>
    </source>
</evidence>
<dbReference type="EMBL" id="BTRK01000003">
    <property type="protein sequence ID" value="GMR40035.1"/>
    <property type="molecule type" value="Genomic_DNA"/>
</dbReference>
<sequence>LTNSVYSLTSLIPRPSPRNCLLLLGEALVLENFADDAHDLGVHLVAVCLELVGGAAHLLVEVLCKALDGLGEGGGEVVVRGLRESLVVVADADVVLNERLLGAGLEHSEVAGLHIVELLEILGVDLLQSRLEVIVGLDEVIVDRGDVLLEEFETLGAGSGHGDLSGEDLVVQVDERLEVRLGDLLHQGGKRRRDAIFESQHDFLGLFGELRGDLGVDRPIEIGDGSSGGDGAESGENGDLHT</sequence>
<feature type="non-terminal residue" evidence="2">
    <location>
        <position position="1"/>
    </location>
</feature>
<organism evidence="2 3">
    <name type="scientific">Pristionchus mayeri</name>
    <dbReference type="NCBI Taxonomy" id="1317129"/>
    <lineage>
        <taxon>Eukaryota</taxon>
        <taxon>Metazoa</taxon>
        <taxon>Ecdysozoa</taxon>
        <taxon>Nematoda</taxon>
        <taxon>Chromadorea</taxon>
        <taxon>Rhabditida</taxon>
        <taxon>Rhabditina</taxon>
        <taxon>Diplogasteromorpha</taxon>
        <taxon>Diplogasteroidea</taxon>
        <taxon>Neodiplogasteridae</taxon>
        <taxon>Pristionchus</taxon>
    </lineage>
</organism>
<gene>
    <name evidence="2" type="ORF">PMAYCL1PPCAC_10230</name>
</gene>
<evidence type="ECO:0000313" key="3">
    <source>
        <dbReference type="Proteomes" id="UP001328107"/>
    </source>
</evidence>
<evidence type="ECO:0000313" key="2">
    <source>
        <dbReference type="EMBL" id="GMR40035.1"/>
    </source>
</evidence>
<comment type="caution">
    <text evidence="2">The sequence shown here is derived from an EMBL/GenBank/DDBJ whole genome shotgun (WGS) entry which is preliminary data.</text>
</comment>
<feature type="non-terminal residue" evidence="2">
    <location>
        <position position="242"/>
    </location>
</feature>
<feature type="region of interest" description="Disordered" evidence="1">
    <location>
        <begin position="219"/>
        <end position="242"/>
    </location>
</feature>
<name>A0AAN4ZN33_9BILA</name>
<proteinExistence type="predicted"/>
<protein>
    <submittedName>
        <fullName evidence="2">Uncharacterized protein</fullName>
    </submittedName>
</protein>
<reference evidence="3" key="1">
    <citation type="submission" date="2022-10" db="EMBL/GenBank/DDBJ databases">
        <title>Genome assembly of Pristionchus species.</title>
        <authorList>
            <person name="Yoshida K."/>
            <person name="Sommer R.J."/>
        </authorList>
    </citation>
    <scope>NUCLEOTIDE SEQUENCE [LARGE SCALE GENOMIC DNA]</scope>
    <source>
        <strain evidence="3">RS5460</strain>
    </source>
</reference>
<dbReference type="Proteomes" id="UP001328107">
    <property type="component" value="Unassembled WGS sequence"/>
</dbReference>
<keyword evidence="3" id="KW-1185">Reference proteome</keyword>